<proteinExistence type="predicted"/>
<name>A0A2I0LKG9_COLLI</name>
<keyword evidence="3" id="KW-1185">Reference proteome</keyword>
<dbReference type="EMBL" id="AKCR02000253">
    <property type="protein sequence ID" value="PKK17930.1"/>
    <property type="molecule type" value="Genomic_DNA"/>
</dbReference>
<organism evidence="2 3">
    <name type="scientific">Columba livia</name>
    <name type="common">Rock dove</name>
    <dbReference type="NCBI Taxonomy" id="8932"/>
    <lineage>
        <taxon>Eukaryota</taxon>
        <taxon>Metazoa</taxon>
        <taxon>Chordata</taxon>
        <taxon>Craniata</taxon>
        <taxon>Vertebrata</taxon>
        <taxon>Euteleostomi</taxon>
        <taxon>Archelosauria</taxon>
        <taxon>Archosauria</taxon>
        <taxon>Dinosauria</taxon>
        <taxon>Saurischia</taxon>
        <taxon>Theropoda</taxon>
        <taxon>Coelurosauria</taxon>
        <taxon>Aves</taxon>
        <taxon>Neognathae</taxon>
        <taxon>Neoaves</taxon>
        <taxon>Columbimorphae</taxon>
        <taxon>Columbiformes</taxon>
        <taxon>Columbidae</taxon>
        <taxon>Columba</taxon>
    </lineage>
</organism>
<dbReference type="InParanoid" id="A0A2I0LKG9"/>
<dbReference type="Proteomes" id="UP000053872">
    <property type="component" value="Unassembled WGS sequence"/>
</dbReference>
<sequence>MGRGRPGQNPASLETLLSKHAGSHLRGGQQRPRAGAGVCRGAAEDAAGGRAARRRPAGVRQQAGHAQRHGGERADRQAGAAGAAQPHLVRAGDVRDAGHGAVRRAGLAVARALQALAEPDERGHLSQLLFSWPRLCVFIW</sequence>
<dbReference type="AlphaFoldDB" id="A0A2I0LKG9"/>
<reference evidence="2 3" key="1">
    <citation type="journal article" date="2013" name="Science">
        <title>Genomic diversity and evolution of the head crest in the rock pigeon.</title>
        <authorList>
            <person name="Shapiro M.D."/>
            <person name="Kronenberg Z."/>
            <person name="Li C."/>
            <person name="Domyan E.T."/>
            <person name="Pan H."/>
            <person name="Campbell M."/>
            <person name="Tan H."/>
            <person name="Huff C.D."/>
            <person name="Hu H."/>
            <person name="Vickrey A.I."/>
            <person name="Nielsen S.C."/>
            <person name="Stringham S.A."/>
            <person name="Hu H."/>
            <person name="Willerslev E."/>
            <person name="Gilbert M.T."/>
            <person name="Yandell M."/>
            <person name="Zhang G."/>
            <person name="Wang J."/>
        </authorList>
    </citation>
    <scope>NUCLEOTIDE SEQUENCE [LARGE SCALE GENOMIC DNA]</scope>
    <source>
        <tissue evidence="2">Blood</tissue>
    </source>
</reference>
<evidence type="ECO:0000313" key="3">
    <source>
        <dbReference type="Proteomes" id="UP000053872"/>
    </source>
</evidence>
<comment type="caution">
    <text evidence="2">The sequence shown here is derived from an EMBL/GenBank/DDBJ whole genome shotgun (WGS) entry which is preliminary data.</text>
</comment>
<gene>
    <name evidence="2" type="primary">ARF5</name>
    <name evidence="2" type="ORF">A306_00014337</name>
</gene>
<evidence type="ECO:0000256" key="1">
    <source>
        <dbReference type="SAM" id="MobiDB-lite"/>
    </source>
</evidence>
<feature type="region of interest" description="Disordered" evidence="1">
    <location>
        <begin position="1"/>
        <end position="87"/>
    </location>
</feature>
<accession>A0A2I0LKG9</accession>
<evidence type="ECO:0000313" key="2">
    <source>
        <dbReference type="EMBL" id="PKK17930.1"/>
    </source>
</evidence>
<feature type="compositionally biased region" description="Low complexity" evidence="1">
    <location>
        <begin position="26"/>
        <end position="50"/>
    </location>
</feature>
<protein>
    <submittedName>
        <fullName evidence="2">ADP-ribosylation factor 5</fullName>
    </submittedName>
</protein>